<gene>
    <name evidence="1" type="ORF">ROSMUCSMR3_03675</name>
</gene>
<protein>
    <recommendedName>
        <fullName evidence="3">DUF1127 domain-containing protein</fullName>
    </recommendedName>
</protein>
<keyword evidence="2" id="KW-1185">Reference proteome</keyword>
<evidence type="ECO:0008006" key="3">
    <source>
        <dbReference type="Google" id="ProtNLM"/>
    </source>
</evidence>
<proteinExistence type="predicted"/>
<dbReference type="EMBL" id="CP020474">
    <property type="protein sequence ID" value="ARE85128.1"/>
    <property type="molecule type" value="Genomic_DNA"/>
</dbReference>
<sequence length="73" mass="8309">MANITTNVSASPLREGWKRFVAALVRGLEKQASVTARRNRIEALEAKSDAELARMGLRREDIVYHVFKDLFYA</sequence>
<dbReference type="Proteomes" id="UP000192273">
    <property type="component" value="Chromosome"/>
</dbReference>
<accession>A0A1V0RTM1</accession>
<evidence type="ECO:0000313" key="2">
    <source>
        <dbReference type="Proteomes" id="UP000192273"/>
    </source>
</evidence>
<evidence type="ECO:0000313" key="1">
    <source>
        <dbReference type="EMBL" id="ARE85128.1"/>
    </source>
</evidence>
<dbReference type="KEGG" id="rmm:ROSMUCSMR3_03675"/>
<reference evidence="1 2" key="1">
    <citation type="submission" date="2017-03" db="EMBL/GenBank/DDBJ databases">
        <title>Genome Sequence of Roseovarius mucosus strain SMR3 Isolated from a culture of the Diatom Skeletonema marinoi.</title>
        <authorList>
            <person name="Topel M."/>
            <person name="Pinder M."/>
            <person name="Johansson O.N."/>
            <person name="Kourtchenko O."/>
            <person name="Godhe A."/>
            <person name="Clarke A.K."/>
        </authorList>
    </citation>
    <scope>NUCLEOTIDE SEQUENCE [LARGE SCALE GENOMIC DNA]</scope>
    <source>
        <strain evidence="1 2">SMR3</strain>
    </source>
</reference>
<dbReference type="RefSeq" id="WP_008280326.1">
    <property type="nucleotide sequence ID" value="NZ_CP020474.1"/>
</dbReference>
<dbReference type="AlphaFoldDB" id="A0A1V0RTM1"/>
<name>A0A1V0RTM1_9RHOB</name>
<organism evidence="1 2">
    <name type="scientific">Roseovarius mucosus</name>
    <dbReference type="NCBI Taxonomy" id="215743"/>
    <lineage>
        <taxon>Bacteria</taxon>
        <taxon>Pseudomonadati</taxon>
        <taxon>Pseudomonadota</taxon>
        <taxon>Alphaproteobacteria</taxon>
        <taxon>Rhodobacterales</taxon>
        <taxon>Roseobacteraceae</taxon>
        <taxon>Roseovarius</taxon>
    </lineage>
</organism>
<dbReference type="OrthoDB" id="7867799at2"/>